<dbReference type="Pfam" id="PF01161">
    <property type="entry name" value="PBP"/>
    <property type="match status" value="1"/>
</dbReference>
<protein>
    <recommendedName>
        <fullName evidence="3">YbhB/YbcL family Raf kinase inhibitor-like protein</fullName>
    </recommendedName>
</protein>
<dbReference type="SUPFAM" id="SSF49777">
    <property type="entry name" value="PEBP-like"/>
    <property type="match status" value="1"/>
</dbReference>
<organism evidence="1 2">
    <name type="scientific">Tritrichomonas musculus</name>
    <dbReference type="NCBI Taxonomy" id="1915356"/>
    <lineage>
        <taxon>Eukaryota</taxon>
        <taxon>Metamonada</taxon>
        <taxon>Parabasalia</taxon>
        <taxon>Tritrichomonadida</taxon>
        <taxon>Tritrichomonadidae</taxon>
        <taxon>Tritrichomonas</taxon>
    </lineage>
</organism>
<dbReference type="Gene3D" id="3.90.280.10">
    <property type="entry name" value="PEBP-like"/>
    <property type="match status" value="1"/>
</dbReference>
<dbReference type="PANTHER" id="PTHR30289:SF1">
    <property type="entry name" value="PEBP (PHOSPHATIDYLETHANOLAMINE-BINDING PROTEIN) FAMILY PROTEIN"/>
    <property type="match status" value="1"/>
</dbReference>
<accession>A0ABR2HA83</accession>
<dbReference type="NCBIfam" id="TIGR00481">
    <property type="entry name" value="YbhB/YbcL family Raf kinase inhibitor-like protein"/>
    <property type="match status" value="1"/>
</dbReference>
<dbReference type="PANTHER" id="PTHR30289">
    <property type="entry name" value="UNCHARACTERIZED PROTEIN YBCL-RELATED"/>
    <property type="match status" value="1"/>
</dbReference>
<proteinExistence type="predicted"/>
<keyword evidence="2" id="KW-1185">Reference proteome</keyword>
<gene>
    <name evidence="1" type="ORF">M9Y10_025351</name>
</gene>
<evidence type="ECO:0000313" key="1">
    <source>
        <dbReference type="EMBL" id="KAK8843154.1"/>
    </source>
</evidence>
<name>A0ABR2HA83_9EUKA</name>
<reference evidence="1 2" key="1">
    <citation type="submission" date="2024-04" db="EMBL/GenBank/DDBJ databases">
        <title>Tritrichomonas musculus Genome.</title>
        <authorList>
            <person name="Alves-Ferreira E."/>
            <person name="Grigg M."/>
            <person name="Lorenzi H."/>
            <person name="Galac M."/>
        </authorList>
    </citation>
    <scope>NUCLEOTIDE SEQUENCE [LARGE SCALE GENOMIC DNA]</scope>
    <source>
        <strain evidence="1 2">EAF2021</strain>
    </source>
</reference>
<dbReference type="InterPro" id="IPR008914">
    <property type="entry name" value="PEBP"/>
</dbReference>
<evidence type="ECO:0008006" key="3">
    <source>
        <dbReference type="Google" id="ProtNLM"/>
    </source>
</evidence>
<comment type="caution">
    <text evidence="1">The sequence shown here is derived from an EMBL/GenBank/DDBJ whole genome shotgun (WGS) entry which is preliminary data.</text>
</comment>
<dbReference type="InterPro" id="IPR005247">
    <property type="entry name" value="YbhB_YbcL/LppC-like"/>
</dbReference>
<dbReference type="CDD" id="cd00865">
    <property type="entry name" value="PEBP_bact_arch"/>
    <property type="match status" value="1"/>
</dbReference>
<dbReference type="InterPro" id="IPR036610">
    <property type="entry name" value="PEBP-like_sf"/>
</dbReference>
<evidence type="ECO:0000313" key="2">
    <source>
        <dbReference type="Proteomes" id="UP001470230"/>
    </source>
</evidence>
<dbReference type="EMBL" id="JAPFFF010000036">
    <property type="protein sequence ID" value="KAK8843154.1"/>
    <property type="molecule type" value="Genomic_DNA"/>
</dbReference>
<sequence length="153" mass="17067">MQITSKCFKNNDTMPLKHVCNEFGAGGENISPEFSWKGAPAETKSFALVCHDPDAPIPHGWYHWFMINIPKNVTQIPEGGKVDGAKELVTNFPYAGYGGPAPPVGHGKHRYIFTIYAMNCEQLDIKETEPYLIETEIKKHAIANSSITALYER</sequence>
<dbReference type="Proteomes" id="UP001470230">
    <property type="component" value="Unassembled WGS sequence"/>
</dbReference>